<protein>
    <submittedName>
        <fullName evidence="1">Uncharacterized protein</fullName>
    </submittedName>
</protein>
<dbReference type="EMBL" id="CAAALY010061214">
    <property type="protein sequence ID" value="VEL23300.1"/>
    <property type="molecule type" value="Genomic_DNA"/>
</dbReference>
<dbReference type="Proteomes" id="UP000784294">
    <property type="component" value="Unassembled WGS sequence"/>
</dbReference>
<comment type="caution">
    <text evidence="1">The sequence shown here is derived from an EMBL/GenBank/DDBJ whole genome shotgun (WGS) entry which is preliminary data.</text>
</comment>
<reference evidence="1" key="1">
    <citation type="submission" date="2018-11" db="EMBL/GenBank/DDBJ databases">
        <authorList>
            <consortium name="Pathogen Informatics"/>
        </authorList>
    </citation>
    <scope>NUCLEOTIDE SEQUENCE</scope>
</reference>
<accession>A0A3S5BXM6</accession>
<evidence type="ECO:0000313" key="1">
    <source>
        <dbReference type="EMBL" id="VEL23300.1"/>
    </source>
</evidence>
<proteinExistence type="predicted"/>
<keyword evidence="2" id="KW-1185">Reference proteome</keyword>
<evidence type="ECO:0000313" key="2">
    <source>
        <dbReference type="Proteomes" id="UP000784294"/>
    </source>
</evidence>
<organism evidence="1 2">
    <name type="scientific">Protopolystoma xenopodis</name>
    <dbReference type="NCBI Taxonomy" id="117903"/>
    <lineage>
        <taxon>Eukaryota</taxon>
        <taxon>Metazoa</taxon>
        <taxon>Spiralia</taxon>
        <taxon>Lophotrochozoa</taxon>
        <taxon>Platyhelminthes</taxon>
        <taxon>Monogenea</taxon>
        <taxon>Polyopisthocotylea</taxon>
        <taxon>Polystomatidea</taxon>
        <taxon>Polystomatidae</taxon>
        <taxon>Protopolystoma</taxon>
    </lineage>
</organism>
<sequence>MMLAHLPGATPGGIINATSGSIIAPGIGVTNSTASATAAAAAAVQTQSQLNAANMLATWPYSITSGLTEIGLPTTPALGPSFTAVTQKAEVRSLLAKLVH</sequence>
<dbReference type="AlphaFoldDB" id="A0A3S5BXM6"/>
<gene>
    <name evidence="1" type="ORF">PXEA_LOCUS16740</name>
</gene>
<name>A0A3S5BXM6_9PLAT</name>